<feature type="region of interest" description="Disordered" evidence="1">
    <location>
        <begin position="68"/>
        <end position="89"/>
    </location>
</feature>
<reference evidence="2 3" key="2">
    <citation type="journal article" date="2023" name="Mol. Biol. Evol.">
        <title>Genomics of Secondarily Temperate Adaptation in the Only Non-Antarctic Icefish.</title>
        <authorList>
            <person name="Rivera-Colon A.G."/>
            <person name="Rayamajhi N."/>
            <person name="Minhas B.F."/>
            <person name="Madrigal G."/>
            <person name="Bilyk K.T."/>
            <person name="Yoon V."/>
            <person name="Hune M."/>
            <person name="Gregory S."/>
            <person name="Cheng C.H.C."/>
            <person name="Catchen J.M."/>
        </authorList>
    </citation>
    <scope>NUCLEOTIDE SEQUENCE [LARGE SCALE GENOMIC DNA]</scope>
    <source>
        <strain evidence="2">JMC-PN-2008</strain>
    </source>
</reference>
<dbReference type="Proteomes" id="UP001346869">
    <property type="component" value="Unassembled WGS sequence"/>
</dbReference>
<reference evidence="2 3" key="1">
    <citation type="journal article" date="2023" name="Genes (Basel)">
        <title>Chromosome-Level Genome Assembly and Circadian Gene Repertoire of the Patagonia Blennie Eleginops maclovinus-The Closest Ancestral Proxy of Antarctic Cryonotothenioids.</title>
        <authorList>
            <person name="Cheng C.C."/>
            <person name="Rivera-Colon A.G."/>
            <person name="Minhas B.F."/>
            <person name="Wilson L."/>
            <person name="Rayamajhi N."/>
            <person name="Vargas-Chacoff L."/>
            <person name="Catchen J.M."/>
        </authorList>
    </citation>
    <scope>NUCLEOTIDE SEQUENCE [LARGE SCALE GENOMIC DNA]</scope>
    <source>
        <strain evidence="2">JMC-PN-2008</strain>
    </source>
</reference>
<evidence type="ECO:0000313" key="2">
    <source>
        <dbReference type="EMBL" id="KAK5874598.1"/>
    </source>
</evidence>
<keyword evidence="3" id="KW-1185">Reference proteome</keyword>
<accession>A0AAN8AYS5</accession>
<organism evidence="2 3">
    <name type="scientific">Eleginops maclovinus</name>
    <name type="common">Patagonian blennie</name>
    <name type="synonym">Eleginus maclovinus</name>
    <dbReference type="NCBI Taxonomy" id="56733"/>
    <lineage>
        <taxon>Eukaryota</taxon>
        <taxon>Metazoa</taxon>
        <taxon>Chordata</taxon>
        <taxon>Craniata</taxon>
        <taxon>Vertebrata</taxon>
        <taxon>Euteleostomi</taxon>
        <taxon>Actinopterygii</taxon>
        <taxon>Neopterygii</taxon>
        <taxon>Teleostei</taxon>
        <taxon>Neoteleostei</taxon>
        <taxon>Acanthomorphata</taxon>
        <taxon>Eupercaria</taxon>
        <taxon>Perciformes</taxon>
        <taxon>Notothenioidei</taxon>
        <taxon>Eleginopidae</taxon>
        <taxon>Eleginops</taxon>
    </lineage>
</organism>
<name>A0AAN8AYS5_ELEMC</name>
<dbReference type="EMBL" id="JAUZQC010000003">
    <property type="protein sequence ID" value="KAK5874598.1"/>
    <property type="molecule type" value="Genomic_DNA"/>
</dbReference>
<gene>
    <name evidence="2" type="ORF">PBY51_019534</name>
</gene>
<sequence length="89" mass="10073">MSQWRNELTLIQQLAADNLCFCAAQRRKWTTPLREKRVKYILSKQPEGRKPLCGPDLTLIHFQRCAEPADTGRDGQSPASTIVHSPPSL</sequence>
<evidence type="ECO:0000256" key="1">
    <source>
        <dbReference type="SAM" id="MobiDB-lite"/>
    </source>
</evidence>
<comment type="caution">
    <text evidence="2">The sequence shown here is derived from an EMBL/GenBank/DDBJ whole genome shotgun (WGS) entry which is preliminary data.</text>
</comment>
<dbReference type="AlphaFoldDB" id="A0AAN8AYS5"/>
<evidence type="ECO:0000313" key="3">
    <source>
        <dbReference type="Proteomes" id="UP001346869"/>
    </source>
</evidence>
<proteinExistence type="predicted"/>
<protein>
    <submittedName>
        <fullName evidence="2">Uncharacterized protein</fullName>
    </submittedName>
</protein>